<dbReference type="PANTHER" id="PTHR22872:SF10">
    <property type="entry name" value="ULTRAVIOLET-B RECEPTOR UVR8"/>
    <property type="match status" value="1"/>
</dbReference>
<feature type="repeat" description="RCC1" evidence="2">
    <location>
        <begin position="139"/>
        <end position="191"/>
    </location>
</feature>
<evidence type="ECO:0000313" key="5">
    <source>
        <dbReference type="Proteomes" id="UP001148838"/>
    </source>
</evidence>
<dbReference type="InterPro" id="IPR051625">
    <property type="entry name" value="Signaling_Regulatory_Domain"/>
</dbReference>
<dbReference type="InterPro" id="IPR011333">
    <property type="entry name" value="SKP1/BTB/POZ_sf"/>
</dbReference>
<dbReference type="PROSITE" id="PS00626">
    <property type="entry name" value="RCC1_2"/>
    <property type="match status" value="1"/>
</dbReference>
<comment type="caution">
    <text evidence="4">The sequence shown here is derived from an EMBL/GenBank/DDBJ whole genome shotgun (WGS) entry which is preliminary data.</text>
</comment>
<dbReference type="Pfam" id="PF25390">
    <property type="entry name" value="WD40_RLD"/>
    <property type="match status" value="1"/>
</dbReference>
<evidence type="ECO:0000313" key="4">
    <source>
        <dbReference type="EMBL" id="KAJ4428071.1"/>
    </source>
</evidence>
<dbReference type="SUPFAM" id="SSF54695">
    <property type="entry name" value="POZ domain"/>
    <property type="match status" value="1"/>
</dbReference>
<dbReference type="PROSITE" id="PS50012">
    <property type="entry name" value="RCC1_3"/>
    <property type="match status" value="4"/>
</dbReference>
<accession>A0ABQ8S2D6</accession>
<dbReference type="PRINTS" id="PR00633">
    <property type="entry name" value="RCCNDNSATION"/>
</dbReference>
<dbReference type="Pfam" id="PF00415">
    <property type="entry name" value="RCC1"/>
    <property type="match status" value="1"/>
</dbReference>
<sequence>MDLKKWTIFSLLEPEFISKIKMACVYGMSIELYISLHVRGHFLKNRKILFKGFQNLCVEKKKNRIDCCVMCSGNLGNEAIMVTKDDEVYAIGSNAAGCLGLGDLQSTLFPKKVEALCNKSIKGFAYGSGPHVIAYTETGEIYSWGHNGYCELGNGSSNQCLSPTIIGPNLVGKEVIEVACGSHHSLALTRDGEVYAWGQNNCGQVGSGMSTNQSAPRKVNSLIGSKRTISIACGQTSSMAVLENGEVFGWGYNGNGQLGLGNNINQLNPCRVTNLQSIVITKVVCGYAHTMALSDIGALYVWGANSYGQLGTGNKSNVTAPVHIASEIGRIVDIAATHYTHISAAMTQNSKVYMWGQCRGQSVTSPTETPFTSLHDVFACFATPSVMWKPMEVDLDTGEKVTDSLKLAFDDPSNSDLTITVNGKPIHVHKAVLKIRCQHFRSMFQDHWEEDSRSVLEMDQFSYPVYHAFLQYLYTDEVNLPPESALELLDLANAYCEVQLKKRCEQIIKQGITVENAAMLYSTAIEYEAKVSKNFKCLF</sequence>
<gene>
    <name evidence="4" type="ORF">ANN_24085</name>
</gene>
<dbReference type="InterPro" id="IPR000408">
    <property type="entry name" value="Reg_chr_condens"/>
</dbReference>
<protein>
    <recommendedName>
        <fullName evidence="3">BTB domain-containing protein</fullName>
    </recommendedName>
</protein>
<organism evidence="4 5">
    <name type="scientific">Periplaneta americana</name>
    <name type="common">American cockroach</name>
    <name type="synonym">Blatta americana</name>
    <dbReference type="NCBI Taxonomy" id="6978"/>
    <lineage>
        <taxon>Eukaryota</taxon>
        <taxon>Metazoa</taxon>
        <taxon>Ecdysozoa</taxon>
        <taxon>Arthropoda</taxon>
        <taxon>Hexapoda</taxon>
        <taxon>Insecta</taxon>
        <taxon>Pterygota</taxon>
        <taxon>Neoptera</taxon>
        <taxon>Polyneoptera</taxon>
        <taxon>Dictyoptera</taxon>
        <taxon>Blattodea</taxon>
        <taxon>Blattoidea</taxon>
        <taxon>Blattidae</taxon>
        <taxon>Blattinae</taxon>
        <taxon>Periplaneta</taxon>
    </lineage>
</organism>
<name>A0ABQ8S2D6_PERAM</name>
<dbReference type="Proteomes" id="UP001148838">
    <property type="component" value="Unassembled WGS sequence"/>
</dbReference>
<feature type="repeat" description="RCC1" evidence="2">
    <location>
        <begin position="297"/>
        <end position="347"/>
    </location>
</feature>
<feature type="domain" description="BTB" evidence="3">
    <location>
        <begin position="415"/>
        <end position="482"/>
    </location>
</feature>
<feature type="repeat" description="RCC1" evidence="2">
    <location>
        <begin position="192"/>
        <end position="244"/>
    </location>
</feature>
<keyword evidence="5" id="KW-1185">Reference proteome</keyword>
<dbReference type="InterPro" id="IPR000210">
    <property type="entry name" value="BTB/POZ_dom"/>
</dbReference>
<dbReference type="InterPro" id="IPR009091">
    <property type="entry name" value="RCC1/BLIP-II"/>
</dbReference>
<evidence type="ECO:0000256" key="1">
    <source>
        <dbReference type="ARBA" id="ARBA00022737"/>
    </source>
</evidence>
<dbReference type="PROSITE" id="PS50097">
    <property type="entry name" value="BTB"/>
    <property type="match status" value="1"/>
</dbReference>
<evidence type="ECO:0000256" key="2">
    <source>
        <dbReference type="PROSITE-ProRule" id="PRU00235"/>
    </source>
</evidence>
<dbReference type="SUPFAM" id="SSF50985">
    <property type="entry name" value="RCC1/BLIP-II"/>
    <property type="match status" value="1"/>
</dbReference>
<evidence type="ECO:0000259" key="3">
    <source>
        <dbReference type="PROSITE" id="PS50097"/>
    </source>
</evidence>
<dbReference type="PANTHER" id="PTHR22872">
    <property type="entry name" value="BTK-BINDING PROTEIN-RELATED"/>
    <property type="match status" value="1"/>
</dbReference>
<dbReference type="InterPro" id="IPR058923">
    <property type="entry name" value="RCC1-like_dom"/>
</dbReference>
<dbReference type="CDD" id="cd18298">
    <property type="entry name" value="BTB_POZ_RCBTB1_2"/>
    <property type="match status" value="1"/>
</dbReference>
<reference evidence="4 5" key="1">
    <citation type="journal article" date="2022" name="Allergy">
        <title>Genome assembly and annotation of Periplaneta americana reveal a comprehensive cockroach allergen profile.</title>
        <authorList>
            <person name="Wang L."/>
            <person name="Xiong Q."/>
            <person name="Saelim N."/>
            <person name="Wang L."/>
            <person name="Nong W."/>
            <person name="Wan A.T."/>
            <person name="Shi M."/>
            <person name="Liu X."/>
            <person name="Cao Q."/>
            <person name="Hui J.H.L."/>
            <person name="Sookrung N."/>
            <person name="Leung T.F."/>
            <person name="Tungtrongchitr A."/>
            <person name="Tsui S.K.W."/>
        </authorList>
    </citation>
    <scope>NUCLEOTIDE SEQUENCE [LARGE SCALE GENOMIC DNA]</scope>
    <source>
        <strain evidence="4">PWHHKU_190912</strain>
    </source>
</reference>
<dbReference type="Gene3D" id="3.30.710.10">
    <property type="entry name" value="Potassium Channel Kv1.1, Chain A"/>
    <property type="match status" value="1"/>
</dbReference>
<feature type="repeat" description="RCC1" evidence="2">
    <location>
        <begin position="245"/>
        <end position="296"/>
    </location>
</feature>
<dbReference type="SMART" id="SM00225">
    <property type="entry name" value="BTB"/>
    <property type="match status" value="1"/>
</dbReference>
<dbReference type="EMBL" id="JAJSOF020000037">
    <property type="protein sequence ID" value="KAJ4428071.1"/>
    <property type="molecule type" value="Genomic_DNA"/>
</dbReference>
<proteinExistence type="predicted"/>
<keyword evidence="1" id="KW-0677">Repeat</keyword>
<dbReference type="Gene3D" id="2.130.10.30">
    <property type="entry name" value="Regulator of chromosome condensation 1/beta-lactamase-inhibitor protein II"/>
    <property type="match status" value="2"/>
</dbReference>
<dbReference type="Pfam" id="PF00651">
    <property type="entry name" value="BTB"/>
    <property type="match status" value="1"/>
</dbReference>